<sequence length="77" mass="8675">MVEVFKTNVTETEDAQEIIDEIHRSFSHYRANFALDDCDKILRIKCTWGIVSTTEVIAIVSAHGFEAAILPELIIPV</sequence>
<accession>A0A1I3A7H3</accession>
<dbReference type="RefSeq" id="WP_090997559.1">
    <property type="nucleotide sequence ID" value="NZ_FOPP01000013.1"/>
</dbReference>
<evidence type="ECO:0008006" key="3">
    <source>
        <dbReference type="Google" id="ProtNLM"/>
    </source>
</evidence>
<evidence type="ECO:0000313" key="1">
    <source>
        <dbReference type="EMBL" id="SFH45978.1"/>
    </source>
</evidence>
<evidence type="ECO:0000313" key="2">
    <source>
        <dbReference type="Proteomes" id="UP000199666"/>
    </source>
</evidence>
<proteinExistence type="predicted"/>
<keyword evidence="2" id="KW-1185">Reference proteome</keyword>
<dbReference type="OrthoDB" id="1036397at2"/>
<reference evidence="1 2" key="1">
    <citation type="submission" date="2016-10" db="EMBL/GenBank/DDBJ databases">
        <authorList>
            <person name="de Groot N.N."/>
        </authorList>
    </citation>
    <scope>NUCLEOTIDE SEQUENCE [LARGE SCALE GENOMIC DNA]</scope>
    <source>
        <strain evidence="1 2">DSM 18684</strain>
    </source>
</reference>
<dbReference type="AlphaFoldDB" id="A0A1I3A7H3"/>
<gene>
    <name evidence="1" type="ORF">SAMN04489864_11361</name>
</gene>
<protein>
    <recommendedName>
        <fullName evidence="3">HMA domain-containing protein</fullName>
    </recommendedName>
</protein>
<dbReference type="Proteomes" id="UP000199666">
    <property type="component" value="Unassembled WGS sequence"/>
</dbReference>
<name>A0A1I3A7H3_9SPHI</name>
<organism evidence="1 2">
    <name type="scientific">Pedobacter insulae</name>
    <dbReference type="NCBI Taxonomy" id="414048"/>
    <lineage>
        <taxon>Bacteria</taxon>
        <taxon>Pseudomonadati</taxon>
        <taxon>Bacteroidota</taxon>
        <taxon>Sphingobacteriia</taxon>
        <taxon>Sphingobacteriales</taxon>
        <taxon>Sphingobacteriaceae</taxon>
        <taxon>Pedobacter</taxon>
    </lineage>
</organism>
<dbReference type="EMBL" id="FOPP01000013">
    <property type="protein sequence ID" value="SFH45978.1"/>
    <property type="molecule type" value="Genomic_DNA"/>
</dbReference>
<dbReference type="STRING" id="414048.SAMN04489864_11361"/>